<evidence type="ECO:0000313" key="5">
    <source>
        <dbReference type="Proteomes" id="UP001199816"/>
    </source>
</evidence>
<sequence>MRRILYFFAAAALFCSCKGTSENGQKPADSTAAAITETQVTLSRVQYRHAGIEVGKPEQQLLHRTLSVTGTIDVPPEHVHAVSFPMGGYIRSAKLIPGMHLVKGQLMAQLEDQAFIQLQQDYLMARAKLTFDKADFERQQTLSETQSNSERVHQQAVAQFESQQILVRALAEKLRLIGINPDRLTGASISRTVNIYAPISGYISKVNITQGKYIAPTDVLFEIVDPSRLHADFIVFENDAADLRVGQQLSFAAAAAPDRRFNARIEYITHNINESRAVEVHCDLERPAPELLPGNFISGEIRLEGRKALAIPDEGVVKWQGKHYIFMAVDSHTFRLQPVTAGISMGGFTEIKDTVPAQSVVTKNAYVLLTMLKNKAED</sequence>
<accession>A0ABS8PNB5</accession>
<name>A0ABS8PNB5_9BACT</name>
<dbReference type="RefSeq" id="WP_231003592.1">
    <property type="nucleotide sequence ID" value="NZ_JAJNEC010000004.1"/>
</dbReference>
<dbReference type="PANTHER" id="PTHR30097">
    <property type="entry name" value="CATION EFFLUX SYSTEM PROTEIN CUSB"/>
    <property type="match status" value="1"/>
</dbReference>
<dbReference type="EMBL" id="JAJNEC010000004">
    <property type="protein sequence ID" value="MCD2422521.1"/>
    <property type="molecule type" value="Genomic_DNA"/>
</dbReference>
<comment type="similarity">
    <text evidence="1">Belongs to the membrane fusion protein (MFP) (TC 8.A.1) family.</text>
</comment>
<dbReference type="SUPFAM" id="SSF111369">
    <property type="entry name" value="HlyD-like secretion proteins"/>
    <property type="match status" value="1"/>
</dbReference>
<feature type="domain" description="CusB-like beta-barrel" evidence="3">
    <location>
        <begin position="235"/>
        <end position="300"/>
    </location>
</feature>
<dbReference type="InterPro" id="IPR058792">
    <property type="entry name" value="Beta-barrel_RND_2"/>
</dbReference>
<dbReference type="Gene3D" id="2.40.30.170">
    <property type="match status" value="1"/>
</dbReference>
<evidence type="ECO:0000256" key="1">
    <source>
        <dbReference type="ARBA" id="ARBA00009477"/>
    </source>
</evidence>
<dbReference type="Pfam" id="PF25954">
    <property type="entry name" value="Beta-barrel_RND_2"/>
    <property type="match status" value="1"/>
</dbReference>
<dbReference type="PANTHER" id="PTHR30097:SF4">
    <property type="entry name" value="SLR6042 PROTEIN"/>
    <property type="match status" value="1"/>
</dbReference>
<protein>
    <submittedName>
        <fullName evidence="4">Efflux RND transporter periplasmic adaptor subunit</fullName>
    </submittedName>
</protein>
<reference evidence="4 5" key="1">
    <citation type="submission" date="2021-11" db="EMBL/GenBank/DDBJ databases">
        <title>Genomic of Niabella pedocola.</title>
        <authorList>
            <person name="Wu T."/>
        </authorList>
    </citation>
    <scope>NUCLEOTIDE SEQUENCE [LARGE SCALE GENOMIC DNA]</scope>
    <source>
        <strain evidence="4 5">JCM 31011</strain>
    </source>
</reference>
<organism evidence="4 5">
    <name type="scientific">Niabella pedocola</name>
    <dbReference type="NCBI Taxonomy" id="1752077"/>
    <lineage>
        <taxon>Bacteria</taxon>
        <taxon>Pseudomonadati</taxon>
        <taxon>Bacteroidota</taxon>
        <taxon>Chitinophagia</taxon>
        <taxon>Chitinophagales</taxon>
        <taxon>Chitinophagaceae</taxon>
        <taxon>Niabella</taxon>
    </lineage>
</organism>
<proteinExistence type="inferred from homology"/>
<keyword evidence="2" id="KW-0813">Transport</keyword>
<evidence type="ECO:0000313" key="4">
    <source>
        <dbReference type="EMBL" id="MCD2422521.1"/>
    </source>
</evidence>
<dbReference type="InterPro" id="IPR051909">
    <property type="entry name" value="MFP_Cation_Efflux"/>
</dbReference>
<evidence type="ECO:0000259" key="3">
    <source>
        <dbReference type="Pfam" id="PF25954"/>
    </source>
</evidence>
<dbReference type="Gene3D" id="2.40.50.100">
    <property type="match status" value="1"/>
</dbReference>
<dbReference type="Gene3D" id="1.10.287.470">
    <property type="entry name" value="Helix hairpin bin"/>
    <property type="match status" value="1"/>
</dbReference>
<dbReference type="NCBIfam" id="TIGR01730">
    <property type="entry name" value="RND_mfp"/>
    <property type="match status" value="1"/>
</dbReference>
<evidence type="ECO:0000256" key="2">
    <source>
        <dbReference type="ARBA" id="ARBA00022448"/>
    </source>
</evidence>
<keyword evidence="5" id="KW-1185">Reference proteome</keyword>
<dbReference type="InterPro" id="IPR006143">
    <property type="entry name" value="RND_pump_MFP"/>
</dbReference>
<dbReference type="Proteomes" id="UP001199816">
    <property type="component" value="Unassembled WGS sequence"/>
</dbReference>
<comment type="caution">
    <text evidence="4">The sequence shown here is derived from an EMBL/GenBank/DDBJ whole genome shotgun (WGS) entry which is preliminary data.</text>
</comment>
<gene>
    <name evidence="4" type="ORF">LQ567_07080</name>
</gene>
<dbReference type="Gene3D" id="2.40.420.20">
    <property type="match status" value="1"/>
</dbReference>
<dbReference type="PROSITE" id="PS51257">
    <property type="entry name" value="PROKAR_LIPOPROTEIN"/>
    <property type="match status" value="1"/>
</dbReference>